<keyword evidence="3" id="KW-0050">Antiport</keyword>
<keyword evidence="5 9" id="KW-0812">Transmembrane</keyword>
<accession>A0A8J3D3X7</accession>
<dbReference type="Pfam" id="PF00999">
    <property type="entry name" value="Na_H_Exchanger"/>
    <property type="match status" value="1"/>
</dbReference>
<protein>
    <submittedName>
        <fullName evidence="11">Cation transporter</fullName>
    </submittedName>
</protein>
<feature type="transmembrane region" description="Helical" evidence="9">
    <location>
        <begin position="198"/>
        <end position="221"/>
    </location>
</feature>
<dbReference type="GO" id="GO:0015297">
    <property type="term" value="F:antiporter activity"/>
    <property type="evidence" value="ECO:0007669"/>
    <property type="project" value="UniProtKB-KW"/>
</dbReference>
<feature type="transmembrane region" description="Helical" evidence="9">
    <location>
        <begin position="6"/>
        <end position="23"/>
    </location>
</feature>
<gene>
    <name evidence="11" type="ORF">GCM10007390_05370</name>
</gene>
<evidence type="ECO:0000256" key="6">
    <source>
        <dbReference type="ARBA" id="ARBA00022989"/>
    </source>
</evidence>
<keyword evidence="7" id="KW-0406">Ion transport</keyword>
<keyword evidence="12" id="KW-1185">Reference proteome</keyword>
<keyword evidence="8 9" id="KW-0472">Membrane</keyword>
<dbReference type="AlphaFoldDB" id="A0A8J3D3X7"/>
<evidence type="ECO:0000256" key="9">
    <source>
        <dbReference type="SAM" id="Phobius"/>
    </source>
</evidence>
<keyword evidence="6 9" id="KW-1133">Transmembrane helix</keyword>
<feature type="transmembrane region" description="Helical" evidence="9">
    <location>
        <begin position="93"/>
        <end position="116"/>
    </location>
</feature>
<feature type="transmembrane region" description="Helical" evidence="9">
    <location>
        <begin position="228"/>
        <end position="248"/>
    </location>
</feature>
<keyword evidence="4" id="KW-1003">Cell membrane</keyword>
<evidence type="ECO:0000256" key="7">
    <source>
        <dbReference type="ARBA" id="ARBA00023065"/>
    </source>
</evidence>
<dbReference type="EMBL" id="BMXF01000001">
    <property type="protein sequence ID" value="GHB55133.1"/>
    <property type="molecule type" value="Genomic_DNA"/>
</dbReference>
<feature type="transmembrane region" description="Helical" evidence="9">
    <location>
        <begin position="61"/>
        <end position="81"/>
    </location>
</feature>
<evidence type="ECO:0000256" key="3">
    <source>
        <dbReference type="ARBA" id="ARBA00022449"/>
    </source>
</evidence>
<name>A0A8J3D3X7_9BACT</name>
<feature type="transmembrane region" description="Helical" evidence="9">
    <location>
        <begin position="290"/>
        <end position="308"/>
    </location>
</feature>
<dbReference type="PANTHER" id="PTHR32507">
    <property type="entry name" value="NA(+)/H(+) ANTIPORTER 1"/>
    <property type="match status" value="1"/>
</dbReference>
<feature type="domain" description="Cation/H+ exchanger transmembrane" evidence="10">
    <location>
        <begin position="17"/>
        <end position="400"/>
    </location>
</feature>
<evidence type="ECO:0000256" key="2">
    <source>
        <dbReference type="ARBA" id="ARBA00022448"/>
    </source>
</evidence>
<evidence type="ECO:0000256" key="4">
    <source>
        <dbReference type="ARBA" id="ARBA00022475"/>
    </source>
</evidence>
<evidence type="ECO:0000259" key="10">
    <source>
        <dbReference type="Pfam" id="PF00999"/>
    </source>
</evidence>
<dbReference type="GO" id="GO:1902600">
    <property type="term" value="P:proton transmembrane transport"/>
    <property type="evidence" value="ECO:0007669"/>
    <property type="project" value="InterPro"/>
</dbReference>
<keyword evidence="2" id="KW-0813">Transport</keyword>
<evidence type="ECO:0000256" key="1">
    <source>
        <dbReference type="ARBA" id="ARBA00004651"/>
    </source>
</evidence>
<dbReference type="InterPro" id="IPR006153">
    <property type="entry name" value="Cation/H_exchanger_TM"/>
</dbReference>
<comment type="subcellular location">
    <subcellularLocation>
        <location evidence="1">Cell membrane</location>
        <topology evidence="1">Multi-pass membrane protein</topology>
    </subcellularLocation>
</comment>
<dbReference type="Gene3D" id="1.20.1530.20">
    <property type="match status" value="1"/>
</dbReference>
<dbReference type="PANTHER" id="PTHR32507:SF8">
    <property type="entry name" value="CNH1P"/>
    <property type="match status" value="1"/>
</dbReference>
<evidence type="ECO:0000256" key="8">
    <source>
        <dbReference type="ARBA" id="ARBA00023136"/>
    </source>
</evidence>
<dbReference type="Proteomes" id="UP000598271">
    <property type="component" value="Unassembled WGS sequence"/>
</dbReference>
<proteinExistence type="predicted"/>
<feature type="transmembrane region" description="Helical" evidence="9">
    <location>
        <begin position="377"/>
        <end position="398"/>
    </location>
</feature>
<feature type="transmembrane region" description="Helical" evidence="9">
    <location>
        <begin position="347"/>
        <end position="365"/>
    </location>
</feature>
<dbReference type="RefSeq" id="WP_189562806.1">
    <property type="nucleotide sequence ID" value="NZ_BMXF01000001.1"/>
</dbReference>
<dbReference type="GO" id="GO:0005886">
    <property type="term" value="C:plasma membrane"/>
    <property type="evidence" value="ECO:0007669"/>
    <property type="project" value="UniProtKB-SubCell"/>
</dbReference>
<evidence type="ECO:0000313" key="12">
    <source>
        <dbReference type="Proteomes" id="UP000598271"/>
    </source>
</evidence>
<feature type="transmembrane region" description="Helical" evidence="9">
    <location>
        <begin position="30"/>
        <end position="46"/>
    </location>
</feature>
<dbReference type="InterPro" id="IPR038770">
    <property type="entry name" value="Na+/solute_symporter_sf"/>
</dbReference>
<organism evidence="11 12">
    <name type="scientific">Persicitalea jodogahamensis</name>
    <dbReference type="NCBI Taxonomy" id="402147"/>
    <lineage>
        <taxon>Bacteria</taxon>
        <taxon>Pseudomonadati</taxon>
        <taxon>Bacteroidota</taxon>
        <taxon>Cytophagia</taxon>
        <taxon>Cytophagales</taxon>
        <taxon>Spirosomataceae</taxon>
        <taxon>Persicitalea</taxon>
    </lineage>
</organism>
<reference evidence="11 12" key="1">
    <citation type="journal article" date="2014" name="Int. J. Syst. Evol. Microbiol.">
        <title>Complete genome sequence of Corynebacterium casei LMG S-19264T (=DSM 44701T), isolated from a smear-ripened cheese.</title>
        <authorList>
            <consortium name="US DOE Joint Genome Institute (JGI-PGF)"/>
            <person name="Walter F."/>
            <person name="Albersmeier A."/>
            <person name="Kalinowski J."/>
            <person name="Ruckert C."/>
        </authorList>
    </citation>
    <scope>NUCLEOTIDE SEQUENCE [LARGE SCALE GENOMIC DNA]</scope>
    <source>
        <strain evidence="11 12">KCTC 12866</strain>
    </source>
</reference>
<evidence type="ECO:0000256" key="5">
    <source>
        <dbReference type="ARBA" id="ARBA00022692"/>
    </source>
</evidence>
<comment type="caution">
    <text evidence="11">The sequence shown here is derived from an EMBL/GenBank/DDBJ whole genome shotgun (WGS) entry which is preliminary data.</text>
</comment>
<sequence>MDTYVIVLLIVGLASLAMAWMPAITEKTKISYAILYVLLGGVLYIFGDSLPLPDPIRKQEYTVHLTELVVIISLMGTGLKIDRPFSFKNWNLPLRLVSVTMLLSIAAISLLAWQFLQFDLASALLLGAVLAPTDPVLAADVQVGEPQENERNDVKFALTAEAGLNDGLAFPFTWLAIVLAQIAGTGEGSLTDWLLTDFFYRIIVGAVVGYLLGRLLAFLIFRKSSKKSIIEMNNGFIALAATLVIYAFTEMLHAYGFMAVFIGAVTLRNSEMQHEFHNQLHSFTDQIERILVAIVLILFGGSLVSGVLEELSGQMVVLGLVFVFVVRPVAGYLGLLGTDLHPLQRGAISFFGIKGIGSFFYLSFALAEVNFANAREIWSMAAFTVLVSLITHGVTAAISMKKIEEKFAGQPAEEVDLPAKEP</sequence>
<evidence type="ECO:0000313" key="11">
    <source>
        <dbReference type="EMBL" id="GHB55133.1"/>
    </source>
</evidence>
<feature type="transmembrane region" description="Helical" evidence="9">
    <location>
        <begin position="314"/>
        <end position="335"/>
    </location>
</feature>